<dbReference type="PANTHER" id="PTHR10151:SF120">
    <property type="entry name" value="BIS(5'-ADENOSYL)-TRIPHOSPHATASE"/>
    <property type="match status" value="1"/>
</dbReference>
<organism evidence="2 3">
    <name type="scientific">Arthrobacter echini</name>
    <dbReference type="NCBI Taxonomy" id="1529066"/>
    <lineage>
        <taxon>Bacteria</taxon>
        <taxon>Bacillati</taxon>
        <taxon>Actinomycetota</taxon>
        <taxon>Actinomycetes</taxon>
        <taxon>Micrococcales</taxon>
        <taxon>Micrococcaceae</taxon>
        <taxon>Arthrobacter</taxon>
    </lineage>
</organism>
<dbReference type="AlphaFoldDB" id="A0A4S5E795"/>
<evidence type="ECO:0000313" key="3">
    <source>
        <dbReference type="Proteomes" id="UP000305233"/>
    </source>
</evidence>
<feature type="compositionally biased region" description="Basic residues" evidence="1">
    <location>
        <begin position="392"/>
        <end position="404"/>
    </location>
</feature>
<name>A0A4S5E795_9MICC</name>
<proteinExistence type="predicted"/>
<gene>
    <name evidence="2" type="ORF">E8P82_05275</name>
</gene>
<dbReference type="Proteomes" id="UP000305233">
    <property type="component" value="Unassembled WGS sequence"/>
</dbReference>
<dbReference type="InterPro" id="IPR017850">
    <property type="entry name" value="Alkaline_phosphatase_core_sf"/>
</dbReference>
<dbReference type="Pfam" id="PF01663">
    <property type="entry name" value="Phosphodiest"/>
    <property type="match status" value="1"/>
</dbReference>
<evidence type="ECO:0000313" key="2">
    <source>
        <dbReference type="EMBL" id="THJ67506.1"/>
    </source>
</evidence>
<dbReference type="InterPro" id="IPR002591">
    <property type="entry name" value="Phosphodiest/P_Trfase"/>
</dbReference>
<dbReference type="GO" id="GO:0016787">
    <property type="term" value="F:hydrolase activity"/>
    <property type="evidence" value="ECO:0007669"/>
    <property type="project" value="UniProtKB-ARBA"/>
</dbReference>
<dbReference type="PANTHER" id="PTHR10151">
    <property type="entry name" value="ECTONUCLEOTIDE PYROPHOSPHATASE/PHOSPHODIESTERASE"/>
    <property type="match status" value="1"/>
</dbReference>
<protein>
    <submittedName>
        <fullName evidence="2">Alkaline phosphatase family protein</fullName>
    </submittedName>
</protein>
<dbReference type="SUPFAM" id="SSF53649">
    <property type="entry name" value="Alkaline phosphatase-like"/>
    <property type="match status" value="1"/>
</dbReference>
<dbReference type="OrthoDB" id="9779267at2"/>
<reference evidence="2 3" key="1">
    <citation type="submission" date="2019-04" db="EMBL/GenBank/DDBJ databases">
        <authorList>
            <person name="Liu Q."/>
            <person name="Xin Y.-H."/>
        </authorList>
    </citation>
    <scope>NUCLEOTIDE SEQUENCE [LARGE SCALE GENOMIC DNA]</scope>
    <source>
        <strain evidence="2 3">AM23</strain>
    </source>
</reference>
<comment type="caution">
    <text evidence="2">The sequence shown here is derived from an EMBL/GenBank/DDBJ whole genome shotgun (WGS) entry which is preliminary data.</text>
</comment>
<dbReference type="RefSeq" id="WP_136453445.1">
    <property type="nucleotide sequence ID" value="NZ_SSWH01000003.1"/>
</dbReference>
<dbReference type="EMBL" id="SSWH01000003">
    <property type="protein sequence ID" value="THJ67506.1"/>
    <property type="molecule type" value="Genomic_DNA"/>
</dbReference>
<keyword evidence="3" id="KW-1185">Reference proteome</keyword>
<feature type="region of interest" description="Disordered" evidence="1">
    <location>
        <begin position="384"/>
        <end position="404"/>
    </location>
</feature>
<dbReference type="Gene3D" id="3.40.720.10">
    <property type="entry name" value="Alkaline Phosphatase, subunit A"/>
    <property type="match status" value="1"/>
</dbReference>
<sequence length="404" mass="43388">MSTPHREPPPAAPAYGVSTVAEVMTSSAAALGVPGFTNALGLPGARRVVVVMVDGLGLLLLTKHAAHAPFLRQHLDSVQKLTAAFPSTTAASLASFGTGLPPGRHGLVGYDVLDPAQDRVVNMLGRWDSGVDPLGWQPHPTVFERAAEHLPVITVGEPRFADSPMTRAALRGGRFVGAATIHARIDAAAEHLAADPRALMYFYLNDLDKAGHRYGVASTEWIRVLEDLDAAVRLLARRLPPDTLLLLSADHGMVDVPVSGRIDYSEQAGLIEGVAHTAGEPRMLHLHLEPDLDDAARAALATRWHEAFGSRAWILSRDDAVRRGYFGDVSETVLPRIGDLLVLAREPVALFDGRRTEPAAFAMIGHHGSLTRVEREIPLLRIGSESVQSSSRRSRTGRRGGGRG</sequence>
<evidence type="ECO:0000256" key="1">
    <source>
        <dbReference type="SAM" id="MobiDB-lite"/>
    </source>
</evidence>
<accession>A0A4S5E795</accession>